<evidence type="ECO:0000313" key="1">
    <source>
        <dbReference type="EMBL" id="CAG9946398.1"/>
    </source>
</evidence>
<gene>
    <name evidence="1" type="ORF">CRV2_00005280</name>
</gene>
<proteinExistence type="predicted"/>
<feature type="non-terminal residue" evidence="1">
    <location>
        <position position="106"/>
    </location>
</feature>
<reference evidence="1" key="2">
    <citation type="submission" date="2021-10" db="EMBL/GenBank/DDBJ databases">
        <authorList>
            <person name="Piombo E."/>
        </authorList>
    </citation>
    <scope>NUCLEOTIDE SEQUENCE</scope>
</reference>
<reference evidence="1" key="1">
    <citation type="submission" date="2020-04" db="EMBL/GenBank/DDBJ databases">
        <authorList>
            <person name="Broberg M."/>
        </authorList>
    </citation>
    <scope>NUCLEOTIDE SEQUENCE</scope>
</reference>
<keyword evidence="2" id="KW-1185">Reference proteome</keyword>
<protein>
    <submittedName>
        <fullName evidence="1">Uncharacterized protein</fullName>
    </submittedName>
</protein>
<accession>A0ACA9U0R3</accession>
<evidence type="ECO:0000313" key="2">
    <source>
        <dbReference type="Proteomes" id="UP000836387"/>
    </source>
</evidence>
<comment type="caution">
    <text evidence="1">The sequence shown here is derived from an EMBL/GenBank/DDBJ whole genome shotgun (WGS) entry which is preliminary data.</text>
</comment>
<organism evidence="1 2">
    <name type="scientific">Clonostachys rosea f. rosea IK726</name>
    <dbReference type="NCBI Taxonomy" id="1349383"/>
    <lineage>
        <taxon>Eukaryota</taxon>
        <taxon>Fungi</taxon>
        <taxon>Dikarya</taxon>
        <taxon>Ascomycota</taxon>
        <taxon>Pezizomycotina</taxon>
        <taxon>Sordariomycetes</taxon>
        <taxon>Hypocreomycetidae</taxon>
        <taxon>Hypocreales</taxon>
        <taxon>Bionectriaceae</taxon>
        <taxon>Clonostachys</taxon>
    </lineage>
</organism>
<sequence length="106" mass="11953">MMEGKRTFQTTRGTPVVTDGILTQLIGELITYKMMSGVQSVSKDDFVIILAIRHYINFSTLTSQTPLLRALLLISNQAPESFMRIDSTAWFDIKSNARRAIVMNIL</sequence>
<name>A0ACA9U0R3_BIOOC</name>
<dbReference type="Proteomes" id="UP000836387">
    <property type="component" value="Unassembled WGS sequence"/>
</dbReference>
<dbReference type="EMBL" id="CADEHS020000010">
    <property type="protein sequence ID" value="CAG9946398.1"/>
    <property type="molecule type" value="Genomic_DNA"/>
</dbReference>